<accession>G0MUW6</accession>
<evidence type="ECO:0000313" key="1">
    <source>
        <dbReference type="EMBL" id="EGT44480.1"/>
    </source>
</evidence>
<dbReference type="Proteomes" id="UP000008068">
    <property type="component" value="Unassembled WGS sequence"/>
</dbReference>
<evidence type="ECO:0000313" key="2">
    <source>
        <dbReference type="Proteomes" id="UP000008068"/>
    </source>
</evidence>
<protein>
    <submittedName>
        <fullName evidence="1">Uncharacterized protein</fullName>
    </submittedName>
</protein>
<name>G0MUW6_CAEBE</name>
<dbReference type="AlphaFoldDB" id="G0MUW6"/>
<dbReference type="EMBL" id="GL379813">
    <property type="protein sequence ID" value="EGT44480.1"/>
    <property type="molecule type" value="Genomic_DNA"/>
</dbReference>
<organism evidence="2">
    <name type="scientific">Caenorhabditis brenneri</name>
    <name type="common">Nematode worm</name>
    <dbReference type="NCBI Taxonomy" id="135651"/>
    <lineage>
        <taxon>Eukaryota</taxon>
        <taxon>Metazoa</taxon>
        <taxon>Ecdysozoa</taxon>
        <taxon>Nematoda</taxon>
        <taxon>Chromadorea</taxon>
        <taxon>Rhabditida</taxon>
        <taxon>Rhabditina</taxon>
        <taxon>Rhabditomorpha</taxon>
        <taxon>Rhabditoidea</taxon>
        <taxon>Rhabditidae</taxon>
        <taxon>Peloderinae</taxon>
        <taxon>Caenorhabditis</taxon>
    </lineage>
</organism>
<keyword evidence="2" id="KW-1185">Reference proteome</keyword>
<dbReference type="HOGENOM" id="CLU_1511929_0_0_1"/>
<gene>
    <name evidence="1" type="ORF">CAEBREN_22445</name>
</gene>
<dbReference type="InParanoid" id="G0MUW6"/>
<reference evidence="2" key="1">
    <citation type="submission" date="2011-07" db="EMBL/GenBank/DDBJ databases">
        <authorList>
            <consortium name="Caenorhabditis brenneri Sequencing and Analysis Consortium"/>
            <person name="Wilson R.K."/>
        </authorList>
    </citation>
    <scope>NUCLEOTIDE SEQUENCE [LARGE SCALE GENOMIC DNA]</scope>
    <source>
        <strain evidence="2">PB2801</strain>
    </source>
</reference>
<sequence length="178" mass="20175">MTENLVDLTENLNNLAIYPPIDDSAEDALPTYDETVSSKSQSSEAAPLAPSTVSLNIGGVSGEKYSAERPKRVLLHFHRSFRQTLRIDFEFHERSTRGPPGIYERSVRNSERGSILFSATLGSIVQCENCSLGKIIVIFILKYRKKLFLTHQTIFQHSKFPMVRLKTRKTANFQILDK</sequence>
<proteinExistence type="predicted"/>